<evidence type="ECO:0000313" key="2">
    <source>
        <dbReference type="Proteomes" id="UP000001740"/>
    </source>
</evidence>
<dbReference type="eggNOG" id="ENOG503397K">
    <property type="taxonomic scope" value="Bacteria"/>
</dbReference>
<dbReference type="PATRIC" id="fig|291331.8.peg.4267"/>
<gene>
    <name evidence="1" type="ordered locus">PXO_04404</name>
</gene>
<protein>
    <submittedName>
        <fullName evidence="1">Uncharacterized protein</fullName>
    </submittedName>
</protein>
<dbReference type="KEGG" id="xop:PXO_04404"/>
<dbReference type="HOGENOM" id="CLU_1570028_0_0_6"/>
<organism evidence="1 2">
    <name type="scientific">Xanthomonas oryzae pv. oryzae (strain PXO99A)</name>
    <dbReference type="NCBI Taxonomy" id="360094"/>
    <lineage>
        <taxon>Bacteria</taxon>
        <taxon>Pseudomonadati</taxon>
        <taxon>Pseudomonadota</taxon>
        <taxon>Gammaproteobacteria</taxon>
        <taxon>Lysobacterales</taxon>
        <taxon>Lysobacteraceae</taxon>
        <taxon>Xanthomonas</taxon>
    </lineage>
</organism>
<accession>A0A0K0GHV5</accession>
<evidence type="ECO:0000313" key="1">
    <source>
        <dbReference type="EMBL" id="ACD57658.1"/>
    </source>
</evidence>
<dbReference type="EMBL" id="CP000967">
    <property type="protein sequence ID" value="ACD57658.1"/>
    <property type="molecule type" value="Genomic_DNA"/>
</dbReference>
<dbReference type="Proteomes" id="UP000001740">
    <property type="component" value="Chromosome"/>
</dbReference>
<dbReference type="RefSeq" id="WP_011409395.1">
    <property type="nucleotide sequence ID" value="NC_010717.2"/>
</dbReference>
<proteinExistence type="predicted"/>
<dbReference type="AlphaFoldDB" id="A0A0K0GHV5"/>
<reference evidence="1 2" key="1">
    <citation type="journal article" date="2008" name="BMC Genomics">
        <title>Genome sequence and rapid evolution of the rice pathogen Xanthomonas oryzae pv. oryzae PXO99A.</title>
        <authorList>
            <person name="Salzberg S.L."/>
            <person name="Sommer D.D."/>
            <person name="Schatz M.C."/>
            <person name="Phillippy A.M."/>
            <person name="Rabinowicz P.D."/>
            <person name="Tsuge S."/>
            <person name="Furutani A."/>
            <person name="Ochiai H."/>
            <person name="Delcher A.L."/>
            <person name="Kelley D."/>
            <person name="Madupu R."/>
            <person name="Puiu D."/>
            <person name="Radune D."/>
            <person name="Shumway M."/>
            <person name="Trapnell C."/>
            <person name="Aparna G."/>
            <person name="Jha G."/>
            <person name="Pandey A."/>
            <person name="Patil P.B."/>
            <person name="Ishihara H."/>
            <person name="Meyer D.F."/>
            <person name="Szurek B."/>
            <person name="Verdier V."/>
            <person name="Koebnik R."/>
            <person name="Dow J.M."/>
            <person name="Ryan R.P."/>
            <person name="Hirata H."/>
            <person name="Tsuyumu S."/>
            <person name="Won Lee S."/>
            <person name="Seo Y.S."/>
            <person name="Sriariyanum M."/>
            <person name="Ronald P.C."/>
            <person name="Sonti R.V."/>
            <person name="Van Sluys M.A."/>
            <person name="Leach J.E."/>
            <person name="White F.F."/>
            <person name="Bogdanove A.J."/>
        </authorList>
    </citation>
    <scope>NUCLEOTIDE SEQUENCE [LARGE SCALE GENOMIC DNA]</scope>
    <source>
        <strain evidence="1 2">PXO99A</strain>
    </source>
</reference>
<sequence>MALIARRLGAASKYDHLACVRAAGLRCEVDLPRQGILPHDLIHLWVESRLGLSDGFIGLVAKGADIDYAGKGLHRHVDPERQMQAGQAESVVEALQSQLWSGQFDEAMFHYGPAQACSMRGVMPPELEGIAPEEDLFIPLTRSGAAWNAMAAGMEWRLAFARQPGMLEEHR</sequence>
<name>A0A0K0GHV5_XANOP</name>